<keyword evidence="3" id="KW-1185">Reference proteome</keyword>
<name>A0AA95EYE3_9BACL</name>
<accession>A0AA95EYE3</accession>
<feature type="transmembrane region" description="Helical" evidence="1">
    <location>
        <begin position="90"/>
        <end position="109"/>
    </location>
</feature>
<reference evidence="2" key="1">
    <citation type="submission" date="2023-03" db="EMBL/GenBank/DDBJ databases">
        <title>Andean soil-derived lignocellulolytic bacterial consortium as a source of novel taxa and putative plastic-active enzymes.</title>
        <authorList>
            <person name="Diaz-Garcia L."/>
            <person name="Chuvochina M."/>
            <person name="Feuerriegel G."/>
            <person name="Bunk B."/>
            <person name="Sproer C."/>
            <person name="Streit W.R."/>
            <person name="Rodriguez L.M."/>
            <person name="Overmann J."/>
            <person name="Jimenez D.J."/>
        </authorList>
    </citation>
    <scope>NUCLEOTIDE SEQUENCE</scope>
    <source>
        <strain evidence="2">MAG 2441</strain>
    </source>
</reference>
<proteinExistence type="predicted"/>
<protein>
    <submittedName>
        <fullName evidence="2">Uncharacterized protein</fullName>
    </submittedName>
</protein>
<dbReference type="AlphaFoldDB" id="A0AA95EYE3"/>
<evidence type="ECO:0000256" key="1">
    <source>
        <dbReference type="SAM" id="Phobius"/>
    </source>
</evidence>
<evidence type="ECO:0000313" key="3">
    <source>
        <dbReference type="Proteomes" id="UP001178662"/>
    </source>
</evidence>
<dbReference type="Proteomes" id="UP001178662">
    <property type="component" value="Chromosome"/>
</dbReference>
<feature type="transmembrane region" description="Helical" evidence="1">
    <location>
        <begin position="115"/>
        <end position="136"/>
    </location>
</feature>
<sequence>MLNGYAQHLNVGIGWFVQFSLFFITLYVLLRLLFKPRNRWRVHLKDWRLRSAPRWWLKLWRVHEDSIHLQERRVLLAGCGLPIVSELYVAYRRCGMFILFVVGLVIYYLTKHHVIAPFTAWNIELVLITLFMMGWCDRALLHTFRRYRTDRIRKELVIVSKQLLYYVGSRLSLHGKLMKCVTLTHYIRNELNLLLNEWYHDADQALLRFRDRLGTDEAYAFAEQLRSLQWSESEAIYDLLREVVHEFKARTEIAKDSRKETTSYLLFVLAGIPILYMFQIFLYPWVQEASKLFDALNP</sequence>
<organism evidence="2 3">
    <name type="scientific">Candidatus Cohnella colombiensis</name>
    <dbReference type="NCBI Taxonomy" id="3121368"/>
    <lineage>
        <taxon>Bacteria</taxon>
        <taxon>Bacillati</taxon>
        <taxon>Bacillota</taxon>
        <taxon>Bacilli</taxon>
        <taxon>Bacillales</taxon>
        <taxon>Paenibacillaceae</taxon>
        <taxon>Cohnella</taxon>
    </lineage>
</organism>
<keyword evidence="1" id="KW-1133">Transmembrane helix</keyword>
<feature type="transmembrane region" description="Helical" evidence="1">
    <location>
        <begin position="264"/>
        <end position="286"/>
    </location>
</feature>
<feature type="transmembrane region" description="Helical" evidence="1">
    <location>
        <begin position="12"/>
        <end position="34"/>
    </location>
</feature>
<evidence type="ECO:0000313" key="2">
    <source>
        <dbReference type="EMBL" id="WEK55181.1"/>
    </source>
</evidence>
<gene>
    <name evidence="2" type="ORF">P0Y55_03700</name>
</gene>
<keyword evidence="1" id="KW-0472">Membrane</keyword>
<keyword evidence="1" id="KW-0812">Transmembrane</keyword>
<dbReference type="EMBL" id="CP119317">
    <property type="protein sequence ID" value="WEK55181.1"/>
    <property type="molecule type" value="Genomic_DNA"/>
</dbReference>